<gene>
    <name evidence="2" type="ORF">HMPREF1577_00873</name>
</gene>
<keyword evidence="1" id="KW-0812">Transmembrane</keyword>
<dbReference type="AlphaFoldDB" id="T2PKE4"/>
<sequence>MSNKKGGDMHIVEILTAIAILLVGIAKIVEAIAKLIKELKRNK</sequence>
<name>T2PKE4_9BIFI</name>
<organism evidence="2 3">
    <name type="scientific">Gardnerella pickettii JCP8017A</name>
    <dbReference type="NCBI Taxonomy" id="1261062"/>
    <lineage>
        <taxon>Bacteria</taxon>
        <taxon>Bacillati</taxon>
        <taxon>Actinomycetota</taxon>
        <taxon>Actinomycetes</taxon>
        <taxon>Bifidobacteriales</taxon>
        <taxon>Bifidobacteriaceae</taxon>
        <taxon>Gardnerella</taxon>
        <taxon>Gardnerella pickettii</taxon>
    </lineage>
</organism>
<evidence type="ECO:0000313" key="2">
    <source>
        <dbReference type="EMBL" id="EPI52160.1"/>
    </source>
</evidence>
<evidence type="ECO:0000313" key="3">
    <source>
        <dbReference type="Proteomes" id="UP000015779"/>
    </source>
</evidence>
<dbReference type="Proteomes" id="UP000015779">
    <property type="component" value="Unassembled WGS sequence"/>
</dbReference>
<dbReference type="HOGENOM" id="CLU_3234103_0_0_11"/>
<comment type="caution">
    <text evidence="2">The sequence shown here is derived from an EMBL/GenBank/DDBJ whole genome shotgun (WGS) entry which is preliminary data.</text>
</comment>
<dbReference type="EMBL" id="ATJN01000044">
    <property type="protein sequence ID" value="EPI52160.1"/>
    <property type="molecule type" value="Genomic_DNA"/>
</dbReference>
<keyword evidence="1" id="KW-1133">Transmembrane helix</keyword>
<evidence type="ECO:0000256" key="1">
    <source>
        <dbReference type="SAM" id="Phobius"/>
    </source>
</evidence>
<feature type="transmembrane region" description="Helical" evidence="1">
    <location>
        <begin position="12"/>
        <end position="33"/>
    </location>
</feature>
<proteinExistence type="predicted"/>
<dbReference type="PATRIC" id="fig|1261062.4.peg.809"/>
<accession>T2PKE4</accession>
<protein>
    <submittedName>
        <fullName evidence="2">Uncharacterized protein</fullName>
    </submittedName>
</protein>
<reference evidence="2 3" key="1">
    <citation type="submission" date="2013-06" db="EMBL/GenBank/DDBJ databases">
        <authorList>
            <person name="Weinstock G."/>
            <person name="Sodergren E."/>
            <person name="Lobos E.A."/>
            <person name="Fulton L."/>
            <person name="Fulton R."/>
            <person name="Courtney L."/>
            <person name="Fronick C."/>
            <person name="O'Laughlin M."/>
            <person name="Godfrey J."/>
            <person name="Wilson R.M."/>
            <person name="Miner T."/>
            <person name="Farmer C."/>
            <person name="Delehaunty K."/>
            <person name="Cordes M."/>
            <person name="Minx P."/>
            <person name="Tomlinson C."/>
            <person name="Chen J."/>
            <person name="Wollam A."/>
            <person name="Pepin K.H."/>
            <person name="Bhonagiri V."/>
            <person name="Zhang X."/>
            <person name="Warren W."/>
            <person name="Mitreva M."/>
            <person name="Mardis E.R."/>
            <person name="Wilson R.K."/>
        </authorList>
    </citation>
    <scope>NUCLEOTIDE SEQUENCE [LARGE SCALE GENOMIC DNA]</scope>
    <source>
        <strain evidence="2 3">JCP8017A</strain>
    </source>
</reference>
<keyword evidence="1" id="KW-0472">Membrane</keyword>